<dbReference type="SUPFAM" id="SSF55961">
    <property type="entry name" value="Bet v1-like"/>
    <property type="match status" value="1"/>
</dbReference>
<reference evidence="1" key="2">
    <citation type="submission" date="2020-09" db="EMBL/GenBank/DDBJ databases">
        <authorList>
            <person name="Sun Q."/>
            <person name="Ohkuma M."/>
        </authorList>
    </citation>
    <scope>NUCLEOTIDE SEQUENCE</scope>
    <source>
        <strain evidence="1">JCM 4125</strain>
    </source>
</reference>
<proteinExistence type="predicted"/>
<gene>
    <name evidence="1" type="ORF">GCM10010226_83940</name>
</gene>
<dbReference type="PANTHER" id="PTHR39332">
    <property type="entry name" value="BLL4707 PROTEIN"/>
    <property type="match status" value="1"/>
</dbReference>
<organism evidence="1 2">
    <name type="scientific">Streptomyces phaeofaciens</name>
    <dbReference type="NCBI Taxonomy" id="68254"/>
    <lineage>
        <taxon>Bacteria</taxon>
        <taxon>Bacillati</taxon>
        <taxon>Actinomycetota</taxon>
        <taxon>Actinomycetes</taxon>
        <taxon>Kitasatosporales</taxon>
        <taxon>Streptomycetaceae</taxon>
        <taxon>Streptomyces</taxon>
    </lineage>
</organism>
<protein>
    <submittedName>
        <fullName evidence="1">Uncharacterized protein</fullName>
    </submittedName>
</protein>
<sequence length="137" mass="15018">MATLVKNQQYNASAAQVWDLVGDFYTVDTWIPGIASTVRDDVRKTRTITTHDGARLVERLLDEGPHFHHYHIDDSGTLPLRNVTARLAVTETGPQQSAIDWTVSFDPAIGSTEADAAAFISGFYQACLDRVAVELGV</sequence>
<dbReference type="CDD" id="cd07821">
    <property type="entry name" value="PYR_PYL_RCAR_like"/>
    <property type="match status" value="1"/>
</dbReference>
<dbReference type="InterPro" id="IPR023393">
    <property type="entry name" value="START-like_dom_sf"/>
</dbReference>
<name>A0A918M0F7_9ACTN</name>
<dbReference type="InterPro" id="IPR019587">
    <property type="entry name" value="Polyketide_cyclase/dehydratase"/>
</dbReference>
<evidence type="ECO:0000313" key="2">
    <source>
        <dbReference type="Proteomes" id="UP000646776"/>
    </source>
</evidence>
<dbReference type="Gene3D" id="3.30.530.20">
    <property type="match status" value="1"/>
</dbReference>
<dbReference type="RefSeq" id="WP_189717868.1">
    <property type="nucleotide sequence ID" value="NZ_BMSA01000042.1"/>
</dbReference>
<evidence type="ECO:0000313" key="1">
    <source>
        <dbReference type="EMBL" id="GGT93262.1"/>
    </source>
</evidence>
<reference evidence="1" key="1">
    <citation type="journal article" date="2014" name="Int. J. Syst. Evol. Microbiol.">
        <title>Complete genome sequence of Corynebacterium casei LMG S-19264T (=DSM 44701T), isolated from a smear-ripened cheese.</title>
        <authorList>
            <consortium name="US DOE Joint Genome Institute (JGI-PGF)"/>
            <person name="Walter F."/>
            <person name="Albersmeier A."/>
            <person name="Kalinowski J."/>
            <person name="Ruckert C."/>
        </authorList>
    </citation>
    <scope>NUCLEOTIDE SEQUENCE</scope>
    <source>
        <strain evidence="1">JCM 4125</strain>
    </source>
</reference>
<dbReference type="Proteomes" id="UP000646776">
    <property type="component" value="Unassembled WGS sequence"/>
</dbReference>
<accession>A0A918M0F7</accession>
<dbReference type="Pfam" id="PF10604">
    <property type="entry name" value="Polyketide_cyc2"/>
    <property type="match status" value="1"/>
</dbReference>
<dbReference type="EMBL" id="BMSA01000042">
    <property type="protein sequence ID" value="GGT93262.1"/>
    <property type="molecule type" value="Genomic_DNA"/>
</dbReference>
<dbReference type="AlphaFoldDB" id="A0A918M0F7"/>
<comment type="caution">
    <text evidence="1">The sequence shown here is derived from an EMBL/GenBank/DDBJ whole genome shotgun (WGS) entry which is preliminary data.</text>
</comment>
<dbReference type="PANTHER" id="PTHR39332:SF7">
    <property type="entry name" value="SRPBCC FAMILY PROTEIN"/>
    <property type="match status" value="1"/>
</dbReference>
<keyword evidence="2" id="KW-1185">Reference proteome</keyword>